<keyword evidence="2" id="KW-1185">Reference proteome</keyword>
<dbReference type="HOGENOM" id="CLU_1438244_0_0_6"/>
<dbReference type="EMBL" id="APOM01000047">
    <property type="protein sequence ID" value="ENU36017.1"/>
    <property type="molecule type" value="Genomic_DNA"/>
</dbReference>
<dbReference type="Proteomes" id="UP000023776">
    <property type="component" value="Unassembled WGS sequence"/>
</dbReference>
<proteinExistence type="predicted"/>
<name>N8RPJ1_9GAMM</name>
<evidence type="ECO:0000313" key="2">
    <source>
        <dbReference type="Proteomes" id="UP000023776"/>
    </source>
</evidence>
<dbReference type="RefSeq" id="WP_004682549.1">
    <property type="nucleotide sequence ID" value="NZ_AIEB01000012.1"/>
</dbReference>
<dbReference type="AlphaFoldDB" id="N8RPJ1"/>
<organism evidence="1 2">
    <name type="scientific">Acinetobacter parvus DSM 16617 = CIP 108168</name>
    <dbReference type="NCBI Taxonomy" id="981333"/>
    <lineage>
        <taxon>Bacteria</taxon>
        <taxon>Pseudomonadati</taxon>
        <taxon>Pseudomonadota</taxon>
        <taxon>Gammaproteobacteria</taxon>
        <taxon>Moraxellales</taxon>
        <taxon>Moraxellaceae</taxon>
        <taxon>Acinetobacter</taxon>
    </lineage>
</organism>
<evidence type="ECO:0000313" key="1">
    <source>
        <dbReference type="EMBL" id="ENU36017.1"/>
    </source>
</evidence>
<dbReference type="PATRIC" id="fig|981333.9.peg.1824"/>
<comment type="caution">
    <text evidence="1">The sequence shown here is derived from an EMBL/GenBank/DDBJ whole genome shotgun (WGS) entry which is preliminary data.</text>
</comment>
<reference evidence="1 2" key="1">
    <citation type="submission" date="2013-02" db="EMBL/GenBank/DDBJ databases">
        <title>The Genome Sequence of Acinetobacter parvus CIP 108168.</title>
        <authorList>
            <consortium name="The Broad Institute Genome Sequencing Platform"/>
            <consortium name="The Broad Institute Genome Sequencing Center for Infectious Disease"/>
            <person name="Cerqueira G."/>
            <person name="Feldgarden M."/>
            <person name="Courvalin P."/>
            <person name="Perichon B."/>
            <person name="Grillot-Courvalin C."/>
            <person name="Clermont D."/>
            <person name="Rocha E."/>
            <person name="Yoon E.-J."/>
            <person name="Nemec A."/>
            <person name="Walker B."/>
            <person name="Young S.K."/>
            <person name="Zeng Q."/>
            <person name="Gargeya S."/>
            <person name="Fitzgerald M."/>
            <person name="Haas B."/>
            <person name="Abouelleil A."/>
            <person name="Alvarado L."/>
            <person name="Arachchi H.M."/>
            <person name="Berlin A.M."/>
            <person name="Chapman S.B."/>
            <person name="Dewar J."/>
            <person name="Goldberg J."/>
            <person name="Griggs A."/>
            <person name="Gujja S."/>
            <person name="Hansen M."/>
            <person name="Howarth C."/>
            <person name="Imamovic A."/>
            <person name="Larimer J."/>
            <person name="McCowan C."/>
            <person name="Murphy C."/>
            <person name="Neiman D."/>
            <person name="Pearson M."/>
            <person name="Priest M."/>
            <person name="Roberts A."/>
            <person name="Saif S."/>
            <person name="Shea T."/>
            <person name="Sisk P."/>
            <person name="Sykes S."/>
            <person name="Wortman J."/>
            <person name="Nusbaum C."/>
            <person name="Birren B."/>
        </authorList>
    </citation>
    <scope>NUCLEOTIDE SEQUENCE [LARGE SCALE GENOMIC DNA]</scope>
    <source>
        <strain evidence="1 2">CIP 108168</strain>
    </source>
</reference>
<accession>N8RPJ1</accession>
<sequence length="188" mass="22427">MHIDMQLFNIDLTDWWLQTFFNSERELIVKEFTPNAMGFIGQHDKEPIFTVDSFEIKDEAIIPFLENLSIWLKKYDKISKKIYAKFLEVSQLDPICNVDLLINDKEYRNWIIARHLTLYNIHCQQRLDVESITFNYGNYEPAPDICKELSGKSFSFINDRDVIFSHWEIYKPTCRCVLLPDYEDILID</sequence>
<protein>
    <submittedName>
        <fullName evidence="1">Uncharacterized protein</fullName>
    </submittedName>
</protein>
<gene>
    <name evidence="1" type="ORF">F988_01768</name>
</gene>